<dbReference type="EMBL" id="VDUZ01000026">
    <property type="protein sequence ID" value="TXL73301.1"/>
    <property type="molecule type" value="Genomic_DNA"/>
</dbReference>
<feature type="domain" description="GST N-terminal" evidence="1">
    <location>
        <begin position="2"/>
        <end position="81"/>
    </location>
</feature>
<comment type="caution">
    <text evidence="3">The sequence shown here is derived from an EMBL/GenBank/DDBJ whole genome shotgun (WGS) entry which is preliminary data.</text>
</comment>
<dbReference type="SUPFAM" id="SSF47616">
    <property type="entry name" value="GST C-terminal domain-like"/>
    <property type="match status" value="1"/>
</dbReference>
<evidence type="ECO:0000259" key="1">
    <source>
        <dbReference type="PROSITE" id="PS50404"/>
    </source>
</evidence>
<protein>
    <submittedName>
        <fullName evidence="3">Glutathione S-transferase family protein</fullName>
    </submittedName>
</protein>
<dbReference type="Pfam" id="PF13417">
    <property type="entry name" value="GST_N_3"/>
    <property type="match status" value="1"/>
</dbReference>
<dbReference type="Proteomes" id="UP000321638">
    <property type="component" value="Unassembled WGS sequence"/>
</dbReference>
<dbReference type="AlphaFoldDB" id="A0A5C8PHH9"/>
<dbReference type="Pfam" id="PF13410">
    <property type="entry name" value="GST_C_2"/>
    <property type="match status" value="1"/>
</dbReference>
<dbReference type="SUPFAM" id="SSF52833">
    <property type="entry name" value="Thioredoxin-like"/>
    <property type="match status" value="1"/>
</dbReference>
<reference evidence="3 4" key="1">
    <citation type="submission" date="2019-06" db="EMBL/GenBank/DDBJ databases">
        <title>New taxonomy in bacterial strain CC-CFT640, isolated from vineyard.</title>
        <authorList>
            <person name="Lin S.-Y."/>
            <person name="Tsai C.-F."/>
            <person name="Young C.-C."/>
        </authorList>
    </citation>
    <scope>NUCLEOTIDE SEQUENCE [LARGE SCALE GENOMIC DNA]</scope>
    <source>
        <strain evidence="3 4">CC-CFT640</strain>
    </source>
</reference>
<dbReference type="PROSITE" id="PS50405">
    <property type="entry name" value="GST_CTER"/>
    <property type="match status" value="1"/>
</dbReference>
<dbReference type="InterPro" id="IPR036282">
    <property type="entry name" value="Glutathione-S-Trfase_C_sf"/>
</dbReference>
<feature type="domain" description="GST C-terminal" evidence="2">
    <location>
        <begin position="84"/>
        <end position="235"/>
    </location>
</feature>
<dbReference type="InterPro" id="IPR036249">
    <property type="entry name" value="Thioredoxin-like_sf"/>
</dbReference>
<evidence type="ECO:0000259" key="2">
    <source>
        <dbReference type="PROSITE" id="PS50405"/>
    </source>
</evidence>
<name>A0A5C8PHH9_9HYPH</name>
<dbReference type="CDD" id="cd00570">
    <property type="entry name" value="GST_N_family"/>
    <property type="match status" value="1"/>
</dbReference>
<evidence type="ECO:0000313" key="3">
    <source>
        <dbReference type="EMBL" id="TXL73301.1"/>
    </source>
</evidence>
<keyword evidence="4" id="KW-1185">Reference proteome</keyword>
<accession>A0A5C8PHH9</accession>
<dbReference type="RefSeq" id="WP_147849071.1">
    <property type="nucleotide sequence ID" value="NZ_VDUZ01000026.1"/>
</dbReference>
<dbReference type="Gene3D" id="3.40.30.110">
    <property type="match status" value="2"/>
</dbReference>
<evidence type="ECO:0000313" key="4">
    <source>
        <dbReference type="Proteomes" id="UP000321638"/>
    </source>
</evidence>
<proteinExistence type="predicted"/>
<dbReference type="OrthoDB" id="5791869at2"/>
<sequence>MPDLILHHYDFSNYSEKVRLALGYKGLAWRSVTIPPVAPKPDLTPLTGGYRRTPVLQVGADIYCDTSLIVRELERRFPAPTLFPAALSASADAIVYWAENRLFRPVSLYVSGSNIDHLPQGLQTDRALMRGLPPPDAATVQRAARRNAPLVRAQIPQIEAMLADGRAWIAGPAPTVADLAVYHALWFITARTALLAHELAPYPRIAAWMGRVRGFGHGTSTPLEASEALRIAAETTPSAARASQPFAEDPPLGSAVRIRADDYGRDPVEGTLVLIDAGEIAVRRDDKQTGATVVHFPRLGYDLRPLR</sequence>
<dbReference type="PROSITE" id="PS50404">
    <property type="entry name" value="GST_NTER"/>
    <property type="match status" value="1"/>
</dbReference>
<dbReference type="InterPro" id="IPR010987">
    <property type="entry name" value="Glutathione-S-Trfase_C-like"/>
</dbReference>
<dbReference type="InterPro" id="IPR004045">
    <property type="entry name" value="Glutathione_S-Trfase_N"/>
</dbReference>
<keyword evidence="3" id="KW-0808">Transferase</keyword>
<gene>
    <name evidence="3" type="ORF">FHP25_21695</name>
</gene>
<organism evidence="3 4">
    <name type="scientific">Vineibacter terrae</name>
    <dbReference type="NCBI Taxonomy" id="2586908"/>
    <lineage>
        <taxon>Bacteria</taxon>
        <taxon>Pseudomonadati</taxon>
        <taxon>Pseudomonadota</taxon>
        <taxon>Alphaproteobacteria</taxon>
        <taxon>Hyphomicrobiales</taxon>
        <taxon>Vineibacter</taxon>
    </lineage>
</organism>
<dbReference type="GO" id="GO:0016740">
    <property type="term" value="F:transferase activity"/>
    <property type="evidence" value="ECO:0007669"/>
    <property type="project" value="UniProtKB-KW"/>
</dbReference>